<proteinExistence type="predicted"/>
<dbReference type="Proteomes" id="UP000639643">
    <property type="component" value="Unassembled WGS sequence"/>
</dbReference>
<gene>
    <name evidence="2" type="ORF">CMUS01_06028</name>
</gene>
<reference evidence="2" key="1">
    <citation type="journal article" date="2020" name="Phytopathology">
        <title>Genome Sequence Resources of Colletotrichum truncatum, C. plurivorum, C. musicola, and C. sojae: Four Species Pathogenic to Soybean (Glycine max).</title>
        <authorList>
            <person name="Rogerio F."/>
            <person name="Boufleur T.R."/>
            <person name="Ciampi-Guillardi M."/>
            <person name="Sukno S.A."/>
            <person name="Thon M.R."/>
            <person name="Massola Junior N.S."/>
            <person name="Baroncelli R."/>
        </authorList>
    </citation>
    <scope>NUCLEOTIDE SEQUENCE</scope>
    <source>
        <strain evidence="2">LFN0074</strain>
    </source>
</reference>
<dbReference type="OrthoDB" id="4850152at2759"/>
<comment type="caution">
    <text evidence="2">The sequence shown here is derived from an EMBL/GenBank/DDBJ whole genome shotgun (WGS) entry which is preliminary data.</text>
</comment>
<accession>A0A8H6NIF1</accession>
<protein>
    <submittedName>
        <fullName evidence="2">Uncharacterized protein</fullName>
    </submittedName>
</protein>
<name>A0A8H6NIF1_9PEZI</name>
<feature type="region of interest" description="Disordered" evidence="1">
    <location>
        <begin position="146"/>
        <end position="171"/>
    </location>
</feature>
<dbReference type="AlphaFoldDB" id="A0A8H6NIF1"/>
<evidence type="ECO:0000313" key="2">
    <source>
        <dbReference type="EMBL" id="KAF6834752.1"/>
    </source>
</evidence>
<sequence>MSSSPPDKEKSREEKILEQAAAKLKEAQDESFAAERARQRSDEVNDPEEKQKMLHEAAQHEKKAQALSRDAKRLQSGIWQGGMGGAGMGAGLGAGLGAGVGTVVSAVVGGVAVIPTTAVGALVGVAAGAIHGPWYSLKDWAKEKGADGDATVKEPGEQPEPEQADGSEMKK</sequence>
<organism evidence="2 3">
    <name type="scientific">Colletotrichum musicola</name>
    <dbReference type="NCBI Taxonomy" id="2175873"/>
    <lineage>
        <taxon>Eukaryota</taxon>
        <taxon>Fungi</taxon>
        <taxon>Dikarya</taxon>
        <taxon>Ascomycota</taxon>
        <taxon>Pezizomycotina</taxon>
        <taxon>Sordariomycetes</taxon>
        <taxon>Hypocreomycetidae</taxon>
        <taxon>Glomerellales</taxon>
        <taxon>Glomerellaceae</taxon>
        <taxon>Colletotrichum</taxon>
        <taxon>Colletotrichum orchidearum species complex</taxon>
    </lineage>
</organism>
<dbReference type="EMBL" id="WIGM01000190">
    <property type="protein sequence ID" value="KAF6834752.1"/>
    <property type="molecule type" value="Genomic_DNA"/>
</dbReference>
<evidence type="ECO:0000256" key="1">
    <source>
        <dbReference type="SAM" id="MobiDB-lite"/>
    </source>
</evidence>
<feature type="compositionally biased region" description="Basic and acidic residues" evidence="1">
    <location>
        <begin position="146"/>
        <end position="156"/>
    </location>
</feature>
<evidence type="ECO:0000313" key="3">
    <source>
        <dbReference type="Proteomes" id="UP000639643"/>
    </source>
</evidence>
<feature type="region of interest" description="Disordered" evidence="1">
    <location>
        <begin position="1"/>
        <end position="72"/>
    </location>
</feature>
<keyword evidence="3" id="KW-1185">Reference proteome</keyword>